<dbReference type="Proteomes" id="UP000006729">
    <property type="component" value="Chromosome 10"/>
</dbReference>
<evidence type="ECO:0000313" key="2">
    <source>
        <dbReference type="EMBL" id="PNT17262.1"/>
    </source>
</evidence>
<proteinExistence type="predicted"/>
<reference evidence="2 3" key="1">
    <citation type="journal article" date="2006" name="Science">
        <title>The genome of black cottonwood, Populus trichocarpa (Torr. &amp; Gray).</title>
        <authorList>
            <person name="Tuskan G.A."/>
            <person name="Difazio S."/>
            <person name="Jansson S."/>
            <person name="Bohlmann J."/>
            <person name="Grigoriev I."/>
            <person name="Hellsten U."/>
            <person name="Putnam N."/>
            <person name="Ralph S."/>
            <person name="Rombauts S."/>
            <person name="Salamov A."/>
            <person name="Schein J."/>
            <person name="Sterck L."/>
            <person name="Aerts A."/>
            <person name="Bhalerao R.R."/>
            <person name="Bhalerao R.P."/>
            <person name="Blaudez D."/>
            <person name="Boerjan W."/>
            <person name="Brun A."/>
            <person name="Brunner A."/>
            <person name="Busov V."/>
            <person name="Campbell M."/>
            <person name="Carlson J."/>
            <person name="Chalot M."/>
            <person name="Chapman J."/>
            <person name="Chen G.L."/>
            <person name="Cooper D."/>
            <person name="Coutinho P.M."/>
            <person name="Couturier J."/>
            <person name="Covert S."/>
            <person name="Cronk Q."/>
            <person name="Cunningham R."/>
            <person name="Davis J."/>
            <person name="Degroeve S."/>
            <person name="Dejardin A."/>
            <person name="Depamphilis C."/>
            <person name="Detter J."/>
            <person name="Dirks B."/>
            <person name="Dubchak I."/>
            <person name="Duplessis S."/>
            <person name="Ehlting J."/>
            <person name="Ellis B."/>
            <person name="Gendler K."/>
            <person name="Goodstein D."/>
            <person name="Gribskov M."/>
            <person name="Grimwood J."/>
            <person name="Groover A."/>
            <person name="Gunter L."/>
            <person name="Hamberger B."/>
            <person name="Heinze B."/>
            <person name="Helariutta Y."/>
            <person name="Henrissat B."/>
            <person name="Holligan D."/>
            <person name="Holt R."/>
            <person name="Huang W."/>
            <person name="Islam-Faridi N."/>
            <person name="Jones S."/>
            <person name="Jones-Rhoades M."/>
            <person name="Jorgensen R."/>
            <person name="Joshi C."/>
            <person name="Kangasjarvi J."/>
            <person name="Karlsson J."/>
            <person name="Kelleher C."/>
            <person name="Kirkpatrick R."/>
            <person name="Kirst M."/>
            <person name="Kohler A."/>
            <person name="Kalluri U."/>
            <person name="Larimer F."/>
            <person name="Leebens-Mack J."/>
            <person name="Leple J.C."/>
            <person name="Locascio P."/>
            <person name="Lou Y."/>
            <person name="Lucas S."/>
            <person name="Martin F."/>
            <person name="Montanini B."/>
            <person name="Napoli C."/>
            <person name="Nelson D.R."/>
            <person name="Nelson C."/>
            <person name="Nieminen K."/>
            <person name="Nilsson O."/>
            <person name="Pereda V."/>
            <person name="Peter G."/>
            <person name="Philippe R."/>
            <person name="Pilate G."/>
            <person name="Poliakov A."/>
            <person name="Razumovskaya J."/>
            <person name="Richardson P."/>
            <person name="Rinaldi C."/>
            <person name="Ritland K."/>
            <person name="Rouze P."/>
            <person name="Ryaboy D."/>
            <person name="Schmutz J."/>
            <person name="Schrader J."/>
            <person name="Segerman B."/>
            <person name="Shin H."/>
            <person name="Siddiqui A."/>
            <person name="Sterky F."/>
            <person name="Terry A."/>
            <person name="Tsai C.J."/>
            <person name="Uberbacher E."/>
            <person name="Unneberg P."/>
            <person name="Vahala J."/>
            <person name="Wall K."/>
            <person name="Wessler S."/>
            <person name="Yang G."/>
            <person name="Yin T."/>
            <person name="Douglas C."/>
            <person name="Marra M."/>
            <person name="Sandberg G."/>
            <person name="Van de Peer Y."/>
            <person name="Rokhsar D."/>
        </authorList>
    </citation>
    <scope>NUCLEOTIDE SEQUENCE [LARGE SCALE GENOMIC DNA]</scope>
    <source>
        <strain evidence="3">cv. Nisqually</strain>
    </source>
</reference>
<sequence length="76" mass="8864">MTRVDRICANATLHCPPYDVISTLLPWRHKQWYCLALSQFTYHKTTSFSIFLGQAKQLYLTHLAWATIFLLFSLAT</sequence>
<dbReference type="InParanoid" id="A0A2K1YW71"/>
<keyword evidence="1" id="KW-0472">Membrane</keyword>
<protein>
    <submittedName>
        <fullName evidence="2">Uncharacterized protein</fullName>
    </submittedName>
</protein>
<keyword evidence="1" id="KW-0812">Transmembrane</keyword>
<accession>A0A2K1YW71</accession>
<dbReference type="EMBL" id="CM009299">
    <property type="protein sequence ID" value="PNT17262.1"/>
    <property type="molecule type" value="Genomic_DNA"/>
</dbReference>
<feature type="transmembrane region" description="Helical" evidence="1">
    <location>
        <begin position="58"/>
        <end position="75"/>
    </location>
</feature>
<dbReference type="AlphaFoldDB" id="A0A2K1YW71"/>
<evidence type="ECO:0000256" key="1">
    <source>
        <dbReference type="SAM" id="Phobius"/>
    </source>
</evidence>
<keyword evidence="1" id="KW-1133">Transmembrane helix</keyword>
<organism evidence="2 3">
    <name type="scientific">Populus trichocarpa</name>
    <name type="common">Western balsam poplar</name>
    <name type="synonym">Populus balsamifera subsp. trichocarpa</name>
    <dbReference type="NCBI Taxonomy" id="3694"/>
    <lineage>
        <taxon>Eukaryota</taxon>
        <taxon>Viridiplantae</taxon>
        <taxon>Streptophyta</taxon>
        <taxon>Embryophyta</taxon>
        <taxon>Tracheophyta</taxon>
        <taxon>Spermatophyta</taxon>
        <taxon>Magnoliopsida</taxon>
        <taxon>eudicotyledons</taxon>
        <taxon>Gunneridae</taxon>
        <taxon>Pentapetalae</taxon>
        <taxon>rosids</taxon>
        <taxon>fabids</taxon>
        <taxon>Malpighiales</taxon>
        <taxon>Salicaceae</taxon>
        <taxon>Saliceae</taxon>
        <taxon>Populus</taxon>
    </lineage>
</organism>
<keyword evidence="3" id="KW-1185">Reference proteome</keyword>
<name>A0A2K1YW71_POPTR</name>
<gene>
    <name evidence="2" type="ORF">POPTR_010G182000</name>
</gene>
<evidence type="ECO:0000313" key="3">
    <source>
        <dbReference type="Proteomes" id="UP000006729"/>
    </source>
</evidence>